<organism evidence="8 9">
    <name type="scientific">Pseudoalteromonas rubra</name>
    <dbReference type="NCBI Taxonomy" id="43658"/>
    <lineage>
        <taxon>Bacteria</taxon>
        <taxon>Pseudomonadati</taxon>
        <taxon>Pseudomonadota</taxon>
        <taxon>Gammaproteobacteria</taxon>
        <taxon>Alteromonadales</taxon>
        <taxon>Pseudoalteromonadaceae</taxon>
        <taxon>Pseudoalteromonas</taxon>
    </lineage>
</organism>
<reference evidence="8 9" key="1">
    <citation type="journal article" date="2012" name="J. Bacteriol.">
        <title>Genome sequence of the cycloprodigiosin-producing bacterial strain Pseudoalteromonas rubra ATCC 29570(T).</title>
        <authorList>
            <person name="Xie B.B."/>
            <person name="Shu Y.L."/>
            <person name="Qin Q.L."/>
            <person name="Rong J.C."/>
            <person name="Zhang X.Y."/>
            <person name="Chen X.L."/>
            <person name="Zhou B.C."/>
            <person name="Zhang Y.Z."/>
        </authorList>
    </citation>
    <scope>NUCLEOTIDE SEQUENCE [LARGE SCALE GENOMIC DNA]</scope>
    <source>
        <strain evidence="8 9">DSM 6842</strain>
    </source>
</reference>
<dbReference type="NCBIfam" id="TIGR00773">
    <property type="entry name" value="NhaA"/>
    <property type="match status" value="1"/>
</dbReference>
<dbReference type="AlphaFoldDB" id="A0A8T0CDP0"/>
<evidence type="ECO:0000256" key="7">
    <source>
        <dbReference type="HAMAP-Rule" id="MF_01844"/>
    </source>
</evidence>
<feature type="transmembrane region" description="Helical" evidence="7">
    <location>
        <begin position="420"/>
        <end position="439"/>
    </location>
</feature>
<dbReference type="Gene3D" id="1.20.1530.10">
    <property type="entry name" value="Na+/H+ antiporter like domain"/>
    <property type="match status" value="1"/>
</dbReference>
<feature type="transmembrane region" description="Helical" evidence="7">
    <location>
        <begin position="147"/>
        <end position="169"/>
    </location>
</feature>
<dbReference type="HAMAP" id="MF_01844">
    <property type="entry name" value="NhaA"/>
    <property type="match status" value="1"/>
</dbReference>
<evidence type="ECO:0000256" key="6">
    <source>
        <dbReference type="ARBA" id="ARBA00023201"/>
    </source>
</evidence>
<dbReference type="GO" id="GO:0015385">
    <property type="term" value="F:sodium:proton antiporter activity"/>
    <property type="evidence" value="ECO:0007669"/>
    <property type="project" value="UniProtKB-UniRule"/>
</dbReference>
<evidence type="ECO:0000313" key="9">
    <source>
        <dbReference type="Proteomes" id="UP000016480"/>
    </source>
</evidence>
<comment type="subcellular location">
    <subcellularLocation>
        <location evidence="1">Cell inner membrane</location>
        <topology evidence="1">Multi-pass membrane protein</topology>
    </subcellularLocation>
    <subcellularLocation>
        <location evidence="7">Cell membrane</location>
        <topology evidence="7">Multi-pass membrane protein</topology>
    </subcellularLocation>
</comment>
<keyword evidence="7" id="KW-0813">Transport</keyword>
<dbReference type="GeneID" id="61355977"/>
<evidence type="ECO:0000256" key="4">
    <source>
        <dbReference type="ARBA" id="ARBA00022989"/>
    </source>
</evidence>
<feature type="transmembrane region" description="Helical" evidence="7">
    <location>
        <begin position="43"/>
        <end position="65"/>
    </location>
</feature>
<dbReference type="InterPro" id="IPR023171">
    <property type="entry name" value="Na/H_antiporter_dom_sf"/>
</dbReference>
<dbReference type="EMBL" id="AHCD03000020">
    <property type="protein sequence ID" value="KAF7788826.1"/>
    <property type="molecule type" value="Genomic_DNA"/>
</dbReference>
<proteinExistence type="inferred from homology"/>
<keyword evidence="7" id="KW-0406">Ion transport</keyword>
<dbReference type="Proteomes" id="UP000016480">
    <property type="component" value="Unassembled WGS sequence"/>
</dbReference>
<feature type="transmembrane region" description="Helical" evidence="7">
    <location>
        <begin position="119"/>
        <end position="141"/>
    </location>
</feature>
<keyword evidence="7" id="KW-0915">Sodium</keyword>
<keyword evidence="4 7" id="KW-1133">Transmembrane helix</keyword>
<dbReference type="GO" id="GO:0005886">
    <property type="term" value="C:plasma membrane"/>
    <property type="evidence" value="ECO:0007669"/>
    <property type="project" value="UniProtKB-SubCell"/>
</dbReference>
<evidence type="ECO:0000256" key="1">
    <source>
        <dbReference type="ARBA" id="ARBA00004429"/>
    </source>
</evidence>
<dbReference type="PANTHER" id="PTHR30341:SF0">
    <property type="entry name" value="NA(+)_H(+) ANTIPORTER NHAA"/>
    <property type="match status" value="1"/>
</dbReference>
<dbReference type="PANTHER" id="PTHR30341">
    <property type="entry name" value="SODIUM ION/PROTON ANTIPORTER NHAA-RELATED"/>
    <property type="match status" value="1"/>
</dbReference>
<feature type="transmembrane region" description="Helical" evidence="7">
    <location>
        <begin position="347"/>
        <end position="373"/>
    </location>
</feature>
<feature type="transmembrane region" description="Helical" evidence="7">
    <location>
        <begin position="385"/>
        <end position="408"/>
    </location>
</feature>
<keyword evidence="3 7" id="KW-0812">Transmembrane</keyword>
<evidence type="ECO:0000256" key="5">
    <source>
        <dbReference type="ARBA" id="ARBA00023136"/>
    </source>
</evidence>
<keyword evidence="7" id="KW-0050">Antiport</keyword>
<keyword evidence="6 7" id="KW-0739">Sodium transport</keyword>
<evidence type="ECO:0000256" key="2">
    <source>
        <dbReference type="ARBA" id="ARBA00022475"/>
    </source>
</evidence>
<sequence length="445" mass="48689">MRRTKGALNQIEQTQYNELPKKHIDWFVKPITRFIQIETASGGILLLATLIALLFANSSLSSVYFQFWATPVGVSFGDIQLNRSIHQWINDGAMTIFFFLVALELKRELILGELRSPKLAMLSISAAIGGMIVPVFIFVLLQFDAPAFNGWGVVMSTDTAFVLGCLALLGKSIPKVLRVFMLSLAVVDDIGAILVVAIGYSNAIDWVYIGFAVVGLITVKTMAYVGIRSFLIYLVVGGMIWLAIDSSGFHPTIAGVILGLMTPTVKWVDNERLHSIITCITSYPLSQISEGSVPYKQALKTAEAAAREALSPVERLENILHPWVGFVIMPLFALSNAGIIIKEDNIFDFLAITIFISLVLGKPLGIILFSWFAVKTRIAVLPESLNWHMLFGGSLLAGISFTMALFIADFALQATYVTTAKLAIIIASLTSASIGCLFLKCRTRL</sequence>
<comment type="catalytic activity">
    <reaction evidence="7">
        <text>Na(+)(in) + 2 H(+)(out) = Na(+)(out) + 2 H(+)(in)</text>
        <dbReference type="Rhea" id="RHEA:29251"/>
        <dbReference type="ChEBI" id="CHEBI:15378"/>
        <dbReference type="ChEBI" id="CHEBI:29101"/>
    </reaction>
</comment>
<gene>
    <name evidence="7 8" type="primary">nhaA</name>
    <name evidence="8" type="ORF">PRUB_a1903</name>
</gene>
<comment type="caution">
    <text evidence="8">The sequence shown here is derived from an EMBL/GenBank/DDBJ whole genome shotgun (WGS) entry which is preliminary data.</text>
</comment>
<comment type="similarity">
    <text evidence="7">Belongs to the NhaA Na(+)/H(+) (TC 2.A.33) antiporter family.</text>
</comment>
<comment type="function">
    <text evidence="7">Na(+)/H(+) antiporter that extrudes sodium in exchange for external protons.</text>
</comment>
<keyword evidence="5 7" id="KW-0472">Membrane</keyword>
<protein>
    <recommendedName>
        <fullName evidence="7">Na(+)/H(+) antiporter NhaA</fullName>
    </recommendedName>
    <alternativeName>
        <fullName evidence="7">Sodium/proton antiporter NhaA</fullName>
    </alternativeName>
</protein>
<dbReference type="GO" id="GO:0006885">
    <property type="term" value="P:regulation of pH"/>
    <property type="evidence" value="ECO:0007669"/>
    <property type="project" value="UniProtKB-UniRule"/>
</dbReference>
<evidence type="ECO:0000313" key="8">
    <source>
        <dbReference type="EMBL" id="KAF7788826.1"/>
    </source>
</evidence>
<feature type="transmembrane region" description="Helical" evidence="7">
    <location>
        <begin position="323"/>
        <end position="341"/>
    </location>
</feature>
<keyword evidence="2 7" id="KW-1003">Cell membrane</keyword>
<accession>A0A8T0CDP0</accession>
<dbReference type="RefSeq" id="WP_010383149.1">
    <property type="nucleotide sequence ID" value="NZ_AHCD03000020.1"/>
</dbReference>
<comment type="caution">
    <text evidence="7">Lacks conserved residue(s) required for the propagation of feature annotation.</text>
</comment>
<name>A0A8T0CDP0_9GAMM</name>
<dbReference type="Pfam" id="PF06965">
    <property type="entry name" value="Na_H_antiport_1"/>
    <property type="match status" value="1"/>
</dbReference>
<evidence type="ECO:0000256" key="3">
    <source>
        <dbReference type="ARBA" id="ARBA00022692"/>
    </source>
</evidence>
<dbReference type="InterPro" id="IPR004670">
    <property type="entry name" value="NhaA"/>
</dbReference>